<sequence length="265" mass="29341">MKKMITTSLALLLCLSSSVVMANDKADKKSYKLTPEAGSEVILQDAELTIDEANSTSKISFKGRAKAGDGVTGYQLTIDRKNKTYKTRKLSKKALDEMNADADAADASASTVEDSSDSVQALATNYYTGWFKITTVDPVRVPVNATKLTLKWKEYTDGTLEDTGHSFSPWAANPSELDTHWFIDDSDDSTPVANSDSSEIYYRGWADYYNYDFGDDSWRTDVSHWIEMTALQEDVGCAGCFDYSYNTDESGESSALLNYNITTSY</sequence>
<name>A0A3M8BXC4_9BACL</name>
<dbReference type="OrthoDB" id="2968371at2"/>
<reference evidence="2 3" key="1">
    <citation type="submission" date="2018-10" db="EMBL/GenBank/DDBJ databases">
        <title>Phylogenomics of Brevibacillus.</title>
        <authorList>
            <person name="Dunlap C."/>
        </authorList>
    </citation>
    <scope>NUCLEOTIDE SEQUENCE [LARGE SCALE GENOMIC DNA]</scope>
    <source>
        <strain evidence="2 3">JCM 12215</strain>
    </source>
</reference>
<comment type="caution">
    <text evidence="2">The sequence shown here is derived from an EMBL/GenBank/DDBJ whole genome shotgun (WGS) entry which is preliminary data.</text>
</comment>
<keyword evidence="3" id="KW-1185">Reference proteome</keyword>
<proteinExistence type="predicted"/>
<evidence type="ECO:0000313" key="2">
    <source>
        <dbReference type="EMBL" id="RNB68004.1"/>
    </source>
</evidence>
<gene>
    <name evidence="2" type="ORF">EDM52_21590</name>
</gene>
<evidence type="ECO:0000256" key="1">
    <source>
        <dbReference type="SAM" id="SignalP"/>
    </source>
</evidence>
<organism evidence="2 3">
    <name type="scientific">Brevibacillus invocatus</name>
    <dbReference type="NCBI Taxonomy" id="173959"/>
    <lineage>
        <taxon>Bacteria</taxon>
        <taxon>Bacillati</taxon>
        <taxon>Bacillota</taxon>
        <taxon>Bacilli</taxon>
        <taxon>Bacillales</taxon>
        <taxon>Paenibacillaceae</taxon>
        <taxon>Brevibacillus</taxon>
    </lineage>
</organism>
<dbReference type="AlphaFoldDB" id="A0A3M8BXC4"/>
<evidence type="ECO:0000313" key="3">
    <source>
        <dbReference type="Proteomes" id="UP000282028"/>
    </source>
</evidence>
<dbReference type="EMBL" id="RHHR01000048">
    <property type="protein sequence ID" value="RNB68004.1"/>
    <property type="molecule type" value="Genomic_DNA"/>
</dbReference>
<feature type="chain" id="PRO_5038451026" evidence="1">
    <location>
        <begin position="23"/>
        <end position="265"/>
    </location>
</feature>
<protein>
    <submittedName>
        <fullName evidence="2">Uncharacterized protein</fullName>
    </submittedName>
</protein>
<dbReference type="RefSeq" id="WP_122911002.1">
    <property type="nucleotide sequence ID" value="NZ_CBCSBE010000040.1"/>
</dbReference>
<feature type="signal peptide" evidence="1">
    <location>
        <begin position="1"/>
        <end position="22"/>
    </location>
</feature>
<dbReference type="Proteomes" id="UP000282028">
    <property type="component" value="Unassembled WGS sequence"/>
</dbReference>
<accession>A0A3M8BXC4</accession>
<keyword evidence="1" id="KW-0732">Signal</keyword>